<keyword evidence="4" id="KW-0547">Nucleotide-binding</keyword>
<feature type="domain" description="Disease resistance protein winged helix" evidence="9">
    <location>
        <begin position="385"/>
        <end position="456"/>
    </location>
</feature>
<name>A0A2N9FKG2_FAGSY</name>
<evidence type="ECO:0000256" key="1">
    <source>
        <dbReference type="ARBA" id="ARBA00008894"/>
    </source>
</evidence>
<evidence type="ECO:0000256" key="4">
    <source>
        <dbReference type="ARBA" id="ARBA00022741"/>
    </source>
</evidence>
<dbReference type="InterPro" id="IPR055414">
    <property type="entry name" value="LRR_R13L4/SHOC2-like"/>
</dbReference>
<feature type="domain" description="Disease resistance R13L4/SHOC-2-like LRR" evidence="10">
    <location>
        <begin position="517"/>
        <end position="694"/>
    </location>
</feature>
<evidence type="ECO:0000256" key="5">
    <source>
        <dbReference type="ARBA" id="ARBA00022821"/>
    </source>
</evidence>
<dbReference type="FunFam" id="1.10.10.10:FF:000322">
    <property type="entry name" value="Probable disease resistance protein At1g63360"/>
    <property type="match status" value="1"/>
</dbReference>
<evidence type="ECO:0000259" key="7">
    <source>
        <dbReference type="Pfam" id="PF00931"/>
    </source>
</evidence>
<dbReference type="GO" id="GO:0006952">
    <property type="term" value="P:defense response"/>
    <property type="evidence" value="ECO:0007669"/>
    <property type="project" value="UniProtKB-KW"/>
</dbReference>
<dbReference type="Pfam" id="PF23247">
    <property type="entry name" value="LRR_RPS2"/>
    <property type="match status" value="1"/>
</dbReference>
<dbReference type="PANTHER" id="PTHR33463:SF187">
    <property type="entry name" value="AND NB-ARC DOMAIN DISEASE RESISTANCE PROTEIN, PUTATIVE-RELATED"/>
    <property type="match status" value="1"/>
</dbReference>
<dbReference type="AlphaFoldDB" id="A0A2N9FKG2"/>
<dbReference type="Pfam" id="PF00931">
    <property type="entry name" value="NB-ARC"/>
    <property type="match status" value="1"/>
</dbReference>
<gene>
    <name evidence="11" type="ORF">FSB_LOCUS15477</name>
</gene>
<dbReference type="InterPro" id="IPR050905">
    <property type="entry name" value="Plant_NBS-LRR"/>
</dbReference>
<protein>
    <submittedName>
        <fullName evidence="11">Uncharacterized protein</fullName>
    </submittedName>
</protein>
<dbReference type="InterPro" id="IPR036388">
    <property type="entry name" value="WH-like_DNA-bd_sf"/>
</dbReference>
<accession>A0A2N9FKG2</accession>
<keyword evidence="3" id="KW-0677">Repeat</keyword>
<dbReference type="GO" id="GO:0005524">
    <property type="term" value="F:ATP binding"/>
    <property type="evidence" value="ECO:0007669"/>
    <property type="project" value="UniProtKB-KW"/>
</dbReference>
<dbReference type="GO" id="GO:0043531">
    <property type="term" value="F:ADP binding"/>
    <property type="evidence" value="ECO:0007669"/>
    <property type="project" value="InterPro"/>
</dbReference>
<dbReference type="InterPro" id="IPR003591">
    <property type="entry name" value="Leu-rich_rpt_typical-subtyp"/>
</dbReference>
<dbReference type="Gene3D" id="3.80.10.10">
    <property type="entry name" value="Ribonuclease Inhibitor"/>
    <property type="match status" value="1"/>
</dbReference>
<evidence type="ECO:0000259" key="8">
    <source>
        <dbReference type="Pfam" id="PF23247"/>
    </source>
</evidence>
<dbReference type="InterPro" id="IPR002182">
    <property type="entry name" value="NB-ARC"/>
</dbReference>
<evidence type="ECO:0000256" key="3">
    <source>
        <dbReference type="ARBA" id="ARBA00022737"/>
    </source>
</evidence>
<dbReference type="Pfam" id="PF23598">
    <property type="entry name" value="LRR_14"/>
    <property type="match status" value="1"/>
</dbReference>
<organism evidence="11">
    <name type="scientific">Fagus sylvatica</name>
    <name type="common">Beechnut</name>
    <dbReference type="NCBI Taxonomy" id="28930"/>
    <lineage>
        <taxon>Eukaryota</taxon>
        <taxon>Viridiplantae</taxon>
        <taxon>Streptophyta</taxon>
        <taxon>Embryophyta</taxon>
        <taxon>Tracheophyta</taxon>
        <taxon>Spermatophyta</taxon>
        <taxon>Magnoliopsida</taxon>
        <taxon>eudicotyledons</taxon>
        <taxon>Gunneridae</taxon>
        <taxon>Pentapetalae</taxon>
        <taxon>rosids</taxon>
        <taxon>fabids</taxon>
        <taxon>Fagales</taxon>
        <taxon>Fagaceae</taxon>
        <taxon>Fagus</taxon>
    </lineage>
</organism>
<reference evidence="11" key="1">
    <citation type="submission" date="2018-02" db="EMBL/GenBank/DDBJ databases">
        <authorList>
            <person name="Cohen D.B."/>
            <person name="Kent A.D."/>
        </authorList>
    </citation>
    <scope>NUCLEOTIDE SEQUENCE</scope>
</reference>
<dbReference type="Pfam" id="PF23559">
    <property type="entry name" value="WHD_DRP"/>
    <property type="match status" value="1"/>
</dbReference>
<evidence type="ECO:0000313" key="11">
    <source>
        <dbReference type="EMBL" id="SPC87595.1"/>
    </source>
</evidence>
<feature type="domain" description="NB-ARC" evidence="7">
    <location>
        <begin position="132"/>
        <end position="294"/>
    </location>
</feature>
<comment type="similarity">
    <text evidence="1">Belongs to the disease resistance NB-LRR family.</text>
</comment>
<feature type="domain" description="Disease resistance protein At4g27190-like leucine-rich repeats" evidence="8">
    <location>
        <begin position="752"/>
        <end position="842"/>
    </location>
</feature>
<keyword evidence="6" id="KW-0067">ATP-binding</keyword>
<dbReference type="InterPro" id="IPR042197">
    <property type="entry name" value="Apaf_helical"/>
</dbReference>
<dbReference type="Gene3D" id="1.10.10.10">
    <property type="entry name" value="Winged helix-like DNA-binding domain superfamily/Winged helix DNA-binding domain"/>
    <property type="match status" value="1"/>
</dbReference>
<dbReference type="Gene3D" id="1.10.8.430">
    <property type="entry name" value="Helical domain of apoptotic protease-activating factors"/>
    <property type="match status" value="1"/>
</dbReference>
<keyword evidence="2" id="KW-0433">Leucine-rich repeat</keyword>
<dbReference type="PRINTS" id="PR00364">
    <property type="entry name" value="DISEASERSIST"/>
</dbReference>
<dbReference type="PANTHER" id="PTHR33463">
    <property type="entry name" value="NB-ARC DOMAIN-CONTAINING PROTEIN-RELATED"/>
    <property type="match status" value="1"/>
</dbReference>
<evidence type="ECO:0000259" key="10">
    <source>
        <dbReference type="Pfam" id="PF23598"/>
    </source>
</evidence>
<dbReference type="InterPro" id="IPR058922">
    <property type="entry name" value="WHD_DRP"/>
</dbReference>
<dbReference type="FunFam" id="3.40.50.300:FF:001091">
    <property type="entry name" value="Probable disease resistance protein At1g61300"/>
    <property type="match status" value="1"/>
</dbReference>
<evidence type="ECO:0000256" key="2">
    <source>
        <dbReference type="ARBA" id="ARBA00022614"/>
    </source>
</evidence>
<dbReference type="InterPro" id="IPR057135">
    <property type="entry name" value="At4g27190-like_LRR"/>
</dbReference>
<evidence type="ECO:0000259" key="9">
    <source>
        <dbReference type="Pfam" id="PF23559"/>
    </source>
</evidence>
<dbReference type="SUPFAM" id="SSF52058">
    <property type="entry name" value="L domain-like"/>
    <property type="match status" value="1"/>
</dbReference>
<dbReference type="SMART" id="SM00369">
    <property type="entry name" value="LRR_TYP"/>
    <property type="match status" value="3"/>
</dbReference>
<dbReference type="Gene3D" id="3.40.50.300">
    <property type="entry name" value="P-loop containing nucleotide triphosphate hydrolases"/>
    <property type="match status" value="1"/>
</dbReference>
<dbReference type="InterPro" id="IPR032675">
    <property type="entry name" value="LRR_dom_sf"/>
</dbReference>
<sequence>MILALIRKCCNFHKGVDEEMRTLREKWKILENRKVDTESRMKLELLLGKQPKKEVKGWLEKVDTINGEIQAIEGKFAKMNYFSRAHIGKLAFKMRGEVEKHLEMGVFTESLVVDPPVSHGEILPTPPTLRGETIKEEIWACVLNDDVRKIGVYGMGGIGKSTVMKHINNSLLNETQKFESVIWVTVSKAFDVIKLQHDIASKLNLDLSKFEDITTRASKLYAALKDKKRHGLILDDLWEAFPLEDIGLPEPTHENGCKLVLTTRLLDVCRRMGCKDFKMELLSNEEERKLFLDKMGRDVFDTPKLKAMAEEVLERCAQLPLAIVTIAAIFKCLIHDFKWRDALEDLKTSVKASNNIEAEVFKILEFIYERLKDGELQQCLLHCALYPEDFKIEKRELIEHLIDEGIIERRNSRQVEFDNGYSMLNKLENACLLEGGIDEEDKEKFVKMHDLVRDMVLWVASPQFKVEGHLGLEDFSDEGKWREDLVKASLMYNNISRIPPNVSPMCPKLSTLLLQRNRSLKNVPDSLFEHLHGLNVLDLSNTGIKSLPNSVSNLENLTTLRLRGCTYIKRVPSLAKLTKLRKLDLGETEITEVPDGLKMLVNLRYLNLNVWDLKIMPYEILPKLSRLQYLTVFSNVKGVEVASLKNLETFKGLFSDMHEFIEEKSPSVLPKVVHDLQISRCNNWRCLCDVPSLNHATELKTIYLDGCEGIEHILCSSSSSCTLTLQTLESLELRGSANLSVLFRKEKDASAQVPPHTSSHLKNFFIRNCGKLKKLLTPGLPLHLPNLEEIEVINCVQIGEIIEEEEEEIEEEGMDTTKITLPRLKKLKLQWLPELKSICSSSKVIGCDYLEEILYTFVRS</sequence>
<proteinExistence type="inferred from homology"/>
<dbReference type="InterPro" id="IPR027417">
    <property type="entry name" value="P-loop_NTPase"/>
</dbReference>
<dbReference type="EMBL" id="OIVN01000932">
    <property type="protein sequence ID" value="SPC87595.1"/>
    <property type="molecule type" value="Genomic_DNA"/>
</dbReference>
<keyword evidence="5" id="KW-0611">Plant defense</keyword>
<dbReference type="SUPFAM" id="SSF52540">
    <property type="entry name" value="P-loop containing nucleoside triphosphate hydrolases"/>
    <property type="match status" value="1"/>
</dbReference>
<evidence type="ECO:0000256" key="6">
    <source>
        <dbReference type="ARBA" id="ARBA00022840"/>
    </source>
</evidence>